<dbReference type="InterPro" id="IPR006574">
    <property type="entry name" value="PRY"/>
</dbReference>
<dbReference type="InterPro" id="IPR003879">
    <property type="entry name" value="Butyrophylin_SPRY"/>
</dbReference>
<dbReference type="PROSITE" id="PS50188">
    <property type="entry name" value="B302_SPRY"/>
    <property type="match status" value="1"/>
</dbReference>
<feature type="compositionally biased region" description="Polar residues" evidence="4">
    <location>
        <begin position="278"/>
        <end position="304"/>
    </location>
</feature>
<organism evidence="6 7">
    <name type="scientific">Gymnodraco acuticeps</name>
    <name type="common">Antarctic dragonfish</name>
    <dbReference type="NCBI Taxonomy" id="8218"/>
    <lineage>
        <taxon>Eukaryota</taxon>
        <taxon>Metazoa</taxon>
        <taxon>Chordata</taxon>
        <taxon>Craniata</taxon>
        <taxon>Vertebrata</taxon>
        <taxon>Euteleostomi</taxon>
        <taxon>Actinopterygii</taxon>
        <taxon>Neopterygii</taxon>
        <taxon>Teleostei</taxon>
        <taxon>Neoteleostei</taxon>
        <taxon>Acanthomorphata</taxon>
        <taxon>Eupercaria</taxon>
        <taxon>Perciformes</taxon>
        <taxon>Notothenioidei</taxon>
        <taxon>Bathydraconidae</taxon>
        <taxon>Gymnodraco</taxon>
    </lineage>
</organism>
<dbReference type="InterPro" id="IPR051051">
    <property type="entry name" value="E3_ubiq-ligase_TRIM/RNF"/>
</dbReference>
<keyword evidence="1" id="KW-0479">Metal-binding</keyword>
<dbReference type="SMART" id="SM00589">
    <property type="entry name" value="PRY"/>
    <property type="match status" value="1"/>
</dbReference>
<name>A0A6P8W0G3_GYMAC</name>
<dbReference type="PANTHER" id="PTHR25465">
    <property type="entry name" value="B-BOX DOMAIN CONTAINING"/>
    <property type="match status" value="1"/>
</dbReference>
<sequence>MSRNVEAKAAVLSEVSNNTTKRMSHVEEPTQEREQKVPEISLQKDDVTDDGEQEDQKDKNTRMKDLRQTSQRDIRSISPLSFIKEDLSQFKEEVLKVFRDKDTNPLSQAEKEPAISTLNLLKEDLSQFKEDVTSVFSLSKETKSTDTKTRQSAEKTINRLSFLHFKDDISSIFRMGPSKERGNKAKEDSSNTFTITAESLFRRDQNTWVLKAENSEEVKKVFSEKEEKQMDAGFRGNLSESIEETVRGENISENMKDRMYEVEDREGGITSSDDKSISETLQTEETVPTPQAESYKNDNSTTVSSEDERIKVNKVKEEEEEEQQQQRGGGRGRGGGGGGQEEEHKPSETLSWEPLSSETSIINLRDPNTAHRSGQPGGDLWSLKNFACYLTFDPNTANSELRLTEGNRKVTRVWSDHRPTEHPDRFERCPQVLCREGLLDSVYWEVVWSGGADIGVSYNSISRDGDTRSSLLGHSERSWSLECSEGSYTPCHQNDRFRPSSPQPFSHRVGVYLNWSVGSLSFYCISQDTMVHLHTFTSTFTEPLYPAFWVWAYGGSVSLCQVELDWERLLQ</sequence>
<dbReference type="InterPro" id="IPR001870">
    <property type="entry name" value="B30.2/SPRY"/>
</dbReference>
<dbReference type="InParanoid" id="A0A6P8W0G3"/>
<dbReference type="RefSeq" id="XP_034091573.1">
    <property type="nucleotide sequence ID" value="XM_034235682.1"/>
</dbReference>
<gene>
    <name evidence="7" type="primary">LOC117559048</name>
</gene>
<dbReference type="OrthoDB" id="6105938at2759"/>
<dbReference type="InterPro" id="IPR003877">
    <property type="entry name" value="SPRY_dom"/>
</dbReference>
<dbReference type="Gene3D" id="2.60.120.920">
    <property type="match status" value="1"/>
</dbReference>
<evidence type="ECO:0000259" key="5">
    <source>
        <dbReference type="PROSITE" id="PS50188"/>
    </source>
</evidence>
<keyword evidence="3" id="KW-0862">Zinc</keyword>
<dbReference type="KEGG" id="gacu:117559048"/>
<evidence type="ECO:0000313" key="6">
    <source>
        <dbReference type="Proteomes" id="UP000515161"/>
    </source>
</evidence>
<dbReference type="AlphaFoldDB" id="A0A6P8W0G3"/>
<dbReference type="Pfam" id="PF00622">
    <property type="entry name" value="SPRY"/>
    <property type="match status" value="1"/>
</dbReference>
<evidence type="ECO:0000256" key="1">
    <source>
        <dbReference type="ARBA" id="ARBA00022723"/>
    </source>
</evidence>
<feature type="compositionally biased region" description="Gly residues" evidence="4">
    <location>
        <begin position="327"/>
        <end position="339"/>
    </location>
</feature>
<evidence type="ECO:0000256" key="2">
    <source>
        <dbReference type="ARBA" id="ARBA00022771"/>
    </source>
</evidence>
<evidence type="ECO:0000313" key="7">
    <source>
        <dbReference type="RefSeq" id="XP_034091573.1"/>
    </source>
</evidence>
<accession>A0A6P8W0G3</accession>
<feature type="domain" description="B30.2/SPRY" evidence="5">
    <location>
        <begin position="370"/>
        <end position="566"/>
    </location>
</feature>
<dbReference type="Pfam" id="PF13765">
    <property type="entry name" value="PRY"/>
    <property type="match status" value="1"/>
</dbReference>
<reference evidence="7" key="1">
    <citation type="submission" date="2025-08" db="UniProtKB">
        <authorList>
            <consortium name="RefSeq"/>
        </authorList>
    </citation>
    <scope>IDENTIFICATION</scope>
</reference>
<dbReference type="PANTHER" id="PTHR25465:SF30">
    <property type="entry name" value="FINTRIM FAMILY, MEMBER 82"/>
    <property type="match status" value="1"/>
</dbReference>
<dbReference type="Proteomes" id="UP000515161">
    <property type="component" value="Unplaced"/>
</dbReference>
<evidence type="ECO:0000256" key="4">
    <source>
        <dbReference type="SAM" id="MobiDB-lite"/>
    </source>
</evidence>
<dbReference type="PRINTS" id="PR01407">
    <property type="entry name" value="BUTYPHLNCDUF"/>
</dbReference>
<dbReference type="GO" id="GO:0008270">
    <property type="term" value="F:zinc ion binding"/>
    <property type="evidence" value="ECO:0007669"/>
    <property type="project" value="UniProtKB-KW"/>
</dbReference>
<feature type="compositionally biased region" description="Basic and acidic residues" evidence="4">
    <location>
        <begin position="306"/>
        <end position="317"/>
    </location>
</feature>
<dbReference type="GeneID" id="117559048"/>
<protein>
    <submittedName>
        <fullName evidence="7">Histone acetyltransferase KAT6B-like</fullName>
    </submittedName>
</protein>
<dbReference type="SMART" id="SM00449">
    <property type="entry name" value="SPRY"/>
    <property type="match status" value="1"/>
</dbReference>
<evidence type="ECO:0000256" key="3">
    <source>
        <dbReference type="ARBA" id="ARBA00022833"/>
    </source>
</evidence>
<keyword evidence="2" id="KW-0863">Zinc-finger</keyword>
<dbReference type="SUPFAM" id="SSF49899">
    <property type="entry name" value="Concanavalin A-like lectins/glucanases"/>
    <property type="match status" value="1"/>
</dbReference>
<feature type="compositionally biased region" description="Basic and acidic residues" evidence="4">
    <location>
        <begin position="54"/>
        <end position="72"/>
    </location>
</feature>
<feature type="region of interest" description="Disordered" evidence="4">
    <location>
        <begin position="225"/>
        <end position="356"/>
    </location>
</feature>
<feature type="compositionally biased region" description="Basic and acidic residues" evidence="4">
    <location>
        <begin position="24"/>
        <end position="46"/>
    </location>
</feature>
<feature type="region of interest" description="Disordered" evidence="4">
    <location>
        <begin position="1"/>
        <end position="72"/>
    </location>
</feature>
<dbReference type="CDD" id="cd16040">
    <property type="entry name" value="SPRY_PRY_SNTX"/>
    <property type="match status" value="1"/>
</dbReference>
<dbReference type="GO" id="GO:0005737">
    <property type="term" value="C:cytoplasm"/>
    <property type="evidence" value="ECO:0007669"/>
    <property type="project" value="UniProtKB-ARBA"/>
</dbReference>
<proteinExistence type="predicted"/>
<dbReference type="InterPro" id="IPR043136">
    <property type="entry name" value="B30.2/SPRY_sf"/>
</dbReference>
<dbReference type="InterPro" id="IPR013320">
    <property type="entry name" value="ConA-like_dom_sf"/>
</dbReference>
<feature type="compositionally biased region" description="Basic and acidic residues" evidence="4">
    <location>
        <begin position="254"/>
        <end position="277"/>
    </location>
</feature>
<keyword evidence="6" id="KW-1185">Reference proteome</keyword>